<dbReference type="Proteomes" id="UP000199009">
    <property type="component" value="Chromosome I"/>
</dbReference>
<organism evidence="1 2">
    <name type="scientific">Microbacterium pygmaeum</name>
    <dbReference type="NCBI Taxonomy" id="370764"/>
    <lineage>
        <taxon>Bacteria</taxon>
        <taxon>Bacillati</taxon>
        <taxon>Actinomycetota</taxon>
        <taxon>Actinomycetes</taxon>
        <taxon>Micrococcales</taxon>
        <taxon>Microbacteriaceae</taxon>
        <taxon>Microbacterium</taxon>
    </lineage>
</organism>
<sequence>MNHGVPEVRGPAWWDRRQIWRPVTASPTRLSERLTHRA</sequence>
<accession>A0A1G7WE40</accession>
<dbReference type="AlphaFoldDB" id="A0A1G7WE40"/>
<protein>
    <submittedName>
        <fullName evidence="1">Uncharacterized protein</fullName>
    </submittedName>
</protein>
<evidence type="ECO:0000313" key="1">
    <source>
        <dbReference type="EMBL" id="SDG70039.1"/>
    </source>
</evidence>
<dbReference type="STRING" id="370764.SAMN04489810_1036"/>
<reference evidence="1 2" key="1">
    <citation type="submission" date="2016-10" db="EMBL/GenBank/DDBJ databases">
        <authorList>
            <person name="de Groot N.N."/>
        </authorList>
    </citation>
    <scope>NUCLEOTIDE SEQUENCE [LARGE SCALE GENOMIC DNA]</scope>
    <source>
        <strain evidence="1 2">DSM 23142</strain>
    </source>
</reference>
<proteinExistence type="predicted"/>
<keyword evidence="2" id="KW-1185">Reference proteome</keyword>
<name>A0A1G7WE40_9MICO</name>
<evidence type="ECO:0000313" key="2">
    <source>
        <dbReference type="Proteomes" id="UP000199009"/>
    </source>
</evidence>
<dbReference type="EMBL" id="LT629692">
    <property type="protein sequence ID" value="SDG70039.1"/>
    <property type="molecule type" value="Genomic_DNA"/>
</dbReference>
<gene>
    <name evidence="1" type="ORF">SAMN04489810_1036</name>
</gene>